<gene>
    <name evidence="6" type="primary">pyrDB_1</name>
    <name evidence="6" type="ORF">Pla22_40220</name>
</gene>
<dbReference type="SUPFAM" id="SSF51395">
    <property type="entry name" value="FMN-linked oxidoreductases"/>
    <property type="match status" value="1"/>
</dbReference>
<keyword evidence="6" id="KW-0560">Oxidoreductase</keyword>
<reference evidence="6 7" key="1">
    <citation type="submission" date="2019-02" db="EMBL/GenBank/DDBJ databases">
        <title>Deep-cultivation of Planctomycetes and their phenomic and genomic characterization uncovers novel biology.</title>
        <authorList>
            <person name="Wiegand S."/>
            <person name="Jogler M."/>
            <person name="Boedeker C."/>
            <person name="Pinto D."/>
            <person name="Vollmers J."/>
            <person name="Rivas-Marin E."/>
            <person name="Kohn T."/>
            <person name="Peeters S.H."/>
            <person name="Heuer A."/>
            <person name="Rast P."/>
            <person name="Oberbeckmann S."/>
            <person name="Bunk B."/>
            <person name="Jeske O."/>
            <person name="Meyerdierks A."/>
            <person name="Storesund J.E."/>
            <person name="Kallscheuer N."/>
            <person name="Luecker S."/>
            <person name="Lage O.M."/>
            <person name="Pohl T."/>
            <person name="Merkel B.J."/>
            <person name="Hornburger P."/>
            <person name="Mueller R.-W."/>
            <person name="Bruemmer F."/>
            <person name="Labrenz M."/>
            <person name="Spormann A.M."/>
            <person name="Op Den Camp H."/>
            <person name="Overmann J."/>
            <person name="Amann R."/>
            <person name="Jetten M.S.M."/>
            <person name="Mascher T."/>
            <person name="Medema M.H."/>
            <person name="Devos D.P."/>
            <person name="Kaster A.-K."/>
            <person name="Ovreas L."/>
            <person name="Rohde M."/>
            <person name="Galperin M.Y."/>
            <person name="Jogler C."/>
        </authorList>
    </citation>
    <scope>NUCLEOTIDE SEQUENCE [LARGE SCALE GENOMIC DNA]</scope>
    <source>
        <strain evidence="6 7">Pla22</strain>
    </source>
</reference>
<evidence type="ECO:0000256" key="2">
    <source>
        <dbReference type="ARBA" id="ARBA00004725"/>
    </source>
</evidence>
<evidence type="ECO:0000256" key="5">
    <source>
        <dbReference type="ARBA" id="ARBA00022975"/>
    </source>
</evidence>
<comment type="caution">
    <text evidence="6">The sequence shown here is derived from an EMBL/GenBank/DDBJ whole genome shotgun (WGS) entry which is preliminary data.</text>
</comment>
<accession>A0A5C5WM53</accession>
<keyword evidence="3" id="KW-0285">Flavoprotein</keyword>
<comment type="cofactor">
    <cofactor evidence="1">
        <name>FMN</name>
        <dbReference type="ChEBI" id="CHEBI:58210"/>
    </cofactor>
</comment>
<evidence type="ECO:0000313" key="7">
    <source>
        <dbReference type="Proteomes" id="UP000316598"/>
    </source>
</evidence>
<dbReference type="InterPro" id="IPR012135">
    <property type="entry name" value="Dihydroorotate_DH_1_2"/>
</dbReference>
<keyword evidence="7" id="KW-1185">Reference proteome</keyword>
<dbReference type="GO" id="GO:0004589">
    <property type="term" value="F:dihydroorotate dehydrogenase (NAD+) activity"/>
    <property type="evidence" value="ECO:0007669"/>
    <property type="project" value="UniProtKB-EC"/>
</dbReference>
<comment type="pathway">
    <text evidence="2">Pyrimidine metabolism; UMP biosynthesis via de novo pathway.</text>
</comment>
<protein>
    <submittedName>
        <fullName evidence="6">Dihydroorotate dehydrogenase B (NAD(+)), catalytic subunit</fullName>
        <ecNumber evidence="6">1.3.1.14</ecNumber>
    </submittedName>
</protein>
<dbReference type="UniPathway" id="UPA00070"/>
<dbReference type="GO" id="GO:0044205">
    <property type="term" value="P:'de novo' UMP biosynthetic process"/>
    <property type="evidence" value="ECO:0007669"/>
    <property type="project" value="UniProtKB-UniPathway"/>
</dbReference>
<dbReference type="RefSeq" id="WP_146516330.1">
    <property type="nucleotide sequence ID" value="NZ_SJPI01000002.1"/>
</dbReference>
<organism evidence="6 7">
    <name type="scientific">Rubripirellula amarantea</name>
    <dbReference type="NCBI Taxonomy" id="2527999"/>
    <lineage>
        <taxon>Bacteria</taxon>
        <taxon>Pseudomonadati</taxon>
        <taxon>Planctomycetota</taxon>
        <taxon>Planctomycetia</taxon>
        <taxon>Pirellulales</taxon>
        <taxon>Pirellulaceae</taxon>
        <taxon>Rubripirellula</taxon>
    </lineage>
</organism>
<name>A0A5C5WM53_9BACT</name>
<proteinExistence type="predicted"/>
<evidence type="ECO:0000256" key="3">
    <source>
        <dbReference type="ARBA" id="ARBA00022630"/>
    </source>
</evidence>
<dbReference type="Gene3D" id="3.20.20.70">
    <property type="entry name" value="Aldolase class I"/>
    <property type="match status" value="1"/>
</dbReference>
<evidence type="ECO:0000256" key="4">
    <source>
        <dbReference type="ARBA" id="ARBA00022643"/>
    </source>
</evidence>
<dbReference type="EC" id="1.3.1.14" evidence="6"/>
<dbReference type="AlphaFoldDB" id="A0A5C5WM53"/>
<sequence length="350" mass="38060">MSLNLTTHYGGLCLRSPIIVGACPLTADEQTRRSFEEAGAGAIVLPSLFEEQVVRWAIKTDRPVSQRERELLNRSNRYYVHTACQSAECYLALVNRAATYSTIPVIASLNGYTDSGWLDFAGELEEAGAAAIELNVHHGPVSDYTGAIDLENSVVDAISEIKQSITVPLFIKLERGGLSIPHLARRICSGADGLVMYGRQPNVDICLDSFKLNSHWSLTQPGRVVDTIGHIMQVHGHCPAMSIAASAGVASSEDVIKVLLAGADVAMVTSEVYRNGADTIRRLLDGLIVFLEKHHLRSLDELHELRPLEFGSEEERSTYTAALSVRLTQDPPVSESVDVKGDAFGHITTP</sequence>
<evidence type="ECO:0000256" key="1">
    <source>
        <dbReference type="ARBA" id="ARBA00001917"/>
    </source>
</evidence>
<keyword evidence="5" id="KW-0665">Pyrimidine biosynthesis</keyword>
<dbReference type="PIRSF" id="PIRSF000164">
    <property type="entry name" value="DHO_oxidase"/>
    <property type="match status" value="1"/>
</dbReference>
<dbReference type="InterPro" id="IPR013785">
    <property type="entry name" value="Aldolase_TIM"/>
</dbReference>
<dbReference type="EMBL" id="SJPI01000002">
    <property type="protein sequence ID" value="TWT51245.1"/>
    <property type="molecule type" value="Genomic_DNA"/>
</dbReference>
<dbReference type="OrthoDB" id="9794954at2"/>
<dbReference type="Proteomes" id="UP000316598">
    <property type="component" value="Unassembled WGS sequence"/>
</dbReference>
<evidence type="ECO:0000313" key="6">
    <source>
        <dbReference type="EMBL" id="TWT51245.1"/>
    </source>
</evidence>
<keyword evidence="4" id="KW-0288">FMN</keyword>